<proteinExistence type="evidence at protein level"/>
<dbReference type="Gene3D" id="2.10.25.10">
    <property type="entry name" value="Laminin"/>
    <property type="match status" value="1"/>
</dbReference>
<evidence type="ECO:0000313" key="9">
    <source>
        <dbReference type="RefSeq" id="XP_018101779.1"/>
    </source>
</evidence>
<dbReference type="PANTHER" id="PTHR40446">
    <property type="entry name" value="N-ACETYLGLUCOSAMINE-1-PHOSPHODIESTER ALPHA-N-ACETYLGLUCOSAMINIDASE"/>
    <property type="match status" value="1"/>
</dbReference>
<dbReference type="OrthoDB" id="192253at2759"/>
<organism evidence="8">
    <name type="scientific">Xenopus laevis</name>
    <name type="common">African clawed frog</name>
    <dbReference type="NCBI Taxonomy" id="8355"/>
    <lineage>
        <taxon>Eukaryota</taxon>
        <taxon>Metazoa</taxon>
        <taxon>Chordata</taxon>
        <taxon>Craniata</taxon>
        <taxon>Vertebrata</taxon>
        <taxon>Euteleostomi</taxon>
        <taxon>Amphibia</taxon>
        <taxon>Batrachia</taxon>
        <taxon>Anura</taxon>
        <taxon>Pipoidea</taxon>
        <taxon>Pipidae</taxon>
        <taxon>Xenopodinae</taxon>
        <taxon>Xenopus</taxon>
        <taxon>Xenopus</taxon>
    </lineage>
</organism>
<feature type="disulfide bond" evidence="11">
    <location>
        <begin position="180"/>
        <end position="372"/>
    </location>
</feature>
<dbReference type="GeneID" id="108708030"/>
<comment type="caution">
    <text evidence="5">Lacks conserved residue(s) required for the propagation of feature annotation.</text>
</comment>
<gene>
    <name evidence="8 9 10" type="primary">nagpa.L</name>
</gene>
<evidence type="ECO:0000256" key="2">
    <source>
        <dbReference type="ARBA" id="ARBA00022729"/>
    </source>
</evidence>
<evidence type="ECO:0000256" key="5">
    <source>
        <dbReference type="PROSITE-ProRule" id="PRU00076"/>
    </source>
</evidence>
<dbReference type="Pfam" id="PF23106">
    <property type="entry name" value="EGF_Teneurin"/>
    <property type="match status" value="2"/>
</dbReference>
<dbReference type="PROSITE" id="PS50026">
    <property type="entry name" value="EGF_3"/>
    <property type="match status" value="1"/>
</dbReference>
<evidence type="ECO:0000256" key="4">
    <source>
        <dbReference type="ARBA" id="ARBA00023157"/>
    </source>
</evidence>
<dbReference type="AlphaFoldDB" id="A0A1L8HDP6"/>
<dbReference type="SUPFAM" id="SSF57196">
    <property type="entry name" value="EGF/Laminin"/>
    <property type="match status" value="1"/>
</dbReference>
<dbReference type="Proteomes" id="UP000186698">
    <property type="component" value="Chromosome 2L"/>
</dbReference>
<evidence type="ECO:0000313" key="7">
    <source>
        <dbReference type="Proteomes" id="UP000186698"/>
    </source>
</evidence>
<dbReference type="InterPro" id="IPR000742">
    <property type="entry name" value="EGF"/>
</dbReference>
<feature type="disulfide bond" evidence="11">
    <location>
        <begin position="355"/>
        <end position="363"/>
    </location>
</feature>
<dbReference type="PROSITE" id="PS00022">
    <property type="entry name" value="EGF_1"/>
    <property type="match status" value="1"/>
</dbReference>
<dbReference type="PDB" id="6U11">
    <property type="method" value="X-ray"/>
    <property type="resolution" value="2.70 A"/>
    <property type="chains" value="A=67-553"/>
</dbReference>
<protein>
    <submittedName>
        <fullName evidence="8 9">N-acetylglucosamine-1-phosphodiester alpha-N-acetylglucosaminidase</fullName>
    </submittedName>
</protein>
<accession>A0A1L8HDP6</accession>
<evidence type="ECO:0000256" key="3">
    <source>
        <dbReference type="ARBA" id="ARBA00022737"/>
    </source>
</evidence>
<dbReference type="PANTHER" id="PTHR40446:SF2">
    <property type="entry name" value="N-ACETYLGLUCOSAMINE-1-PHOSPHODIESTER ALPHA-N-ACETYLGLUCOSAMINIDASE"/>
    <property type="match status" value="1"/>
</dbReference>
<reference evidence="8 9" key="2">
    <citation type="submission" date="2022-04" db="UniProtKB">
        <authorList>
            <consortium name="RefSeq"/>
        </authorList>
    </citation>
    <scope>IDENTIFICATION</scope>
    <source>
        <strain evidence="8 9">J_2021</strain>
        <tissue evidence="8 9">Erythrocytes</tissue>
    </source>
</reference>
<dbReference type="PaxDb" id="8355-A0A1L8HDP6"/>
<dbReference type="SMR" id="A0A1L8HDP6"/>
<dbReference type="RefSeq" id="XP_018101779.1">
    <property type="nucleotide sequence ID" value="XM_018246290.2"/>
</dbReference>
<name>A0A1L8HDP6_XENLA</name>
<dbReference type="AGR" id="Xenbase:XB-GENE-17333820"/>
<dbReference type="Gene3D" id="2.170.300.10">
    <property type="entry name" value="Tie2 ligand-binding domain superfamily"/>
    <property type="match status" value="1"/>
</dbReference>
<evidence type="ECO:0007829" key="11">
    <source>
        <dbReference type="PDB" id="6U11"/>
    </source>
</evidence>
<keyword evidence="11" id="KW-0002">3D-structure</keyword>
<sequence length="615" mass="67522">MVAPRSTAACHVVKVVYAYLYESSEKKNTVIPALYGHITGSEPKSLNCKDMLKYLLLLHCWLLISARSSLNDDLLSPYQPHAKHGPSHSYRHVRDCQPVIHGNRTHEEWPSSNSTWMPVATTRIFESKFPTTSGMKTAYGHFTYVNNPLRTFSVLEPGGPGGCSKKLTATVEETIKHGNCFVAQNGGYFDIDTGNCFGNIVSDGKLVQSAKGIQNAQFGIKSDGTLIFGYLSEEQVLEAENPFVQLLSGVVWLLRNGEVYINQSKAAECDKTQTTGDFDHFINVISARTAIGHDREGRLILFHVDGQTDDRGLNLWELANFLKDQGVINAINLDGGGSATLVINGTLANYPSDHCHYNPMWRCPRSISTVVCVHEPFCDPPDCSGHGQCILGECQCTDFWTGPACSVLSCGPLNCSAHGNCTEGGCVCDQGWIGADCNISCVHGYYGEGCRRKCPCQNNSTCNHVDGSCQCSDGYTGLYCEEECPLGFYGAGCQHACHCKNQCYCDHLTGSCNITKKPSLNELSSKVGQCMETLLCTSLKNTRHSETAVNIFAQWKWVISTCTLALLLVISAAFNMKQVLQSRGRHIDSKYSYHQLQEVNGNMEVNGMLDPWDAN</sequence>
<dbReference type="Pfam" id="PF09992">
    <property type="entry name" value="NAGPA"/>
    <property type="match status" value="1"/>
</dbReference>
<reference evidence="11" key="1">
    <citation type="journal article" date="2020" name="Structure">
        <title>Crystal Structure of the Mannose-6-Phosphate Uncovering Enzyme.</title>
        <authorList>
            <person name="Gorelik A."/>
            <person name="Illes K."/>
            <person name="Nagar B."/>
        </authorList>
    </citation>
    <scope>X-RAY CRYSTALLOGRAPHY (2.70 ANGSTROMS) OF 67-553</scope>
    <scope>GLYCOSYLATION AT ASN-262</scope>
    <scope>DISULFIDE BONDS</scope>
</reference>
<dbReference type="Xenbase" id="XB-GENE-17333820">
    <property type="gene designation" value="nagpa.L"/>
</dbReference>
<evidence type="ECO:0000313" key="8">
    <source>
        <dbReference type="RefSeq" id="XP_018101778.1"/>
    </source>
</evidence>
<dbReference type="KEGG" id="xla:108708030"/>
<dbReference type="OMA" id="RPCKCEH"/>
<feature type="disulfide bond" evidence="11">
    <location>
        <begin position="163"/>
        <end position="196"/>
    </location>
</feature>
<keyword evidence="7" id="KW-1185">Reference proteome</keyword>
<feature type="domain" description="EGF-like" evidence="6">
    <location>
        <begin position="446"/>
        <end position="481"/>
    </location>
</feature>
<dbReference type="FunFam" id="2.170.300.10:FF:000041">
    <property type="entry name" value="Tyrosine protein kinase receptor tie-1, putative"/>
    <property type="match status" value="1"/>
</dbReference>
<evidence type="ECO:0000313" key="10">
    <source>
        <dbReference type="Xenbase" id="XB-GENE-17333820"/>
    </source>
</evidence>
<evidence type="ECO:0000256" key="1">
    <source>
        <dbReference type="ARBA" id="ARBA00022536"/>
    </source>
</evidence>
<dbReference type="GO" id="GO:0033299">
    <property type="term" value="P:secretion of lysosomal enzymes"/>
    <property type="evidence" value="ECO:0000318"/>
    <property type="project" value="GO_Central"/>
</dbReference>
<keyword evidence="4 5" id="KW-1015">Disulfide bond</keyword>
<feature type="disulfide bond" evidence="5">
    <location>
        <begin position="471"/>
        <end position="480"/>
    </location>
</feature>
<dbReference type="Bgee" id="108708030">
    <property type="expression patterns" value="Expressed in egg cell and 17 other cell types or tissues"/>
</dbReference>
<dbReference type="InterPro" id="IPR018711">
    <property type="entry name" value="NAGPA"/>
</dbReference>
<keyword evidence="1 5" id="KW-0245">EGF-like domain</keyword>
<keyword evidence="2" id="KW-0732">Signal</keyword>
<dbReference type="CTD" id="108708030"/>
<keyword evidence="3" id="KW-0677">Repeat</keyword>
<dbReference type="CDD" id="cd00054">
    <property type="entry name" value="EGF_CA"/>
    <property type="match status" value="1"/>
</dbReference>
<dbReference type="SMART" id="SM00181">
    <property type="entry name" value="EGF"/>
    <property type="match status" value="3"/>
</dbReference>
<dbReference type="STRING" id="8355.A0A1L8HDP6"/>
<dbReference type="RefSeq" id="XP_018101778.1">
    <property type="nucleotide sequence ID" value="XM_018246289.2"/>
</dbReference>
<feature type="glycosylation site" description="N-linked (GlcNAc...) asparagine" evidence="11">
    <location>
        <position position="262"/>
    </location>
</feature>
<evidence type="ECO:0000259" key="6">
    <source>
        <dbReference type="PROSITE" id="PS50026"/>
    </source>
</evidence>